<organism evidence="4 5">
    <name type="scientific">Mytilus coruscus</name>
    <name type="common">Sea mussel</name>
    <dbReference type="NCBI Taxonomy" id="42192"/>
    <lineage>
        <taxon>Eukaryota</taxon>
        <taxon>Metazoa</taxon>
        <taxon>Spiralia</taxon>
        <taxon>Lophotrochozoa</taxon>
        <taxon>Mollusca</taxon>
        <taxon>Bivalvia</taxon>
        <taxon>Autobranchia</taxon>
        <taxon>Pteriomorphia</taxon>
        <taxon>Mytilida</taxon>
        <taxon>Mytiloidea</taxon>
        <taxon>Mytilidae</taxon>
        <taxon>Mytilinae</taxon>
        <taxon>Mytilus</taxon>
    </lineage>
</organism>
<dbReference type="InterPro" id="IPR047153">
    <property type="entry name" value="TRIM45/56/19-like"/>
</dbReference>
<dbReference type="GO" id="GO:0061630">
    <property type="term" value="F:ubiquitin protein ligase activity"/>
    <property type="evidence" value="ECO:0007669"/>
    <property type="project" value="TreeGrafter"/>
</dbReference>
<reference evidence="4 5" key="1">
    <citation type="submission" date="2020-06" db="EMBL/GenBank/DDBJ databases">
        <authorList>
            <person name="Li R."/>
            <person name="Bekaert M."/>
        </authorList>
    </citation>
    <scope>NUCLEOTIDE SEQUENCE [LARGE SCALE GENOMIC DNA]</scope>
    <source>
        <strain evidence="5">wild</strain>
    </source>
</reference>
<protein>
    <recommendedName>
        <fullName evidence="3">B box-type domain-containing protein</fullName>
    </recommendedName>
</protein>
<feature type="compositionally biased region" description="Polar residues" evidence="2">
    <location>
        <begin position="98"/>
        <end position="114"/>
    </location>
</feature>
<proteinExistence type="predicted"/>
<gene>
    <name evidence="4" type="ORF">MCOR_57667</name>
</gene>
<dbReference type="OrthoDB" id="6065484at2759"/>
<dbReference type="Gene3D" id="3.30.160.60">
    <property type="entry name" value="Classic Zinc Finger"/>
    <property type="match status" value="1"/>
</dbReference>
<evidence type="ECO:0000256" key="2">
    <source>
        <dbReference type="SAM" id="MobiDB-lite"/>
    </source>
</evidence>
<evidence type="ECO:0000313" key="5">
    <source>
        <dbReference type="Proteomes" id="UP000507470"/>
    </source>
</evidence>
<feature type="compositionally biased region" description="Basic and acidic residues" evidence="2">
    <location>
        <begin position="42"/>
        <end position="64"/>
    </location>
</feature>
<dbReference type="CDD" id="cd19757">
    <property type="entry name" value="Bbox1"/>
    <property type="match status" value="3"/>
</dbReference>
<feature type="domain" description="B box-type" evidence="3">
    <location>
        <begin position="314"/>
        <end position="364"/>
    </location>
</feature>
<feature type="region of interest" description="Disordered" evidence="2">
    <location>
        <begin position="42"/>
        <end position="120"/>
    </location>
</feature>
<dbReference type="GO" id="GO:0008270">
    <property type="term" value="F:zinc ion binding"/>
    <property type="evidence" value="ECO:0007669"/>
    <property type="project" value="UniProtKB-KW"/>
</dbReference>
<evidence type="ECO:0000313" key="4">
    <source>
        <dbReference type="EMBL" id="CAC5425891.1"/>
    </source>
</evidence>
<keyword evidence="5" id="KW-1185">Reference proteome</keyword>
<sequence>MIKRPSGNVLSDRALIQLQSLQILLTYLTRLVTDMDTDDTLKLEQPEGEMSSRNDELEGTELTKRSGNQKTGFGGNNITNTQDIDTGYQEESGKETADSGSSTNSNAAITNTQDTESEFQDNPELKCEPCLYRNQDVVATKYCKECDERYCDSCTFSHTSQKQTKSHIILDIKEASDTKEKCEPCYCKQKHIDATFICQDCEEYLCLECKEFHLSQKRNKKHAIKPLFTPIFCATCRSGGHDVVATSYCKDCDDPEPFCFTCADQHTAMKISRNHQLSSELELLIKLKEQSQTEDNDSRDASSCGILNASDIVTDHLSCEPCFHQNLYKPATHYCFTCDEKYCEECTKRHKAHRRTNDHEVINLILLNPTKTCDACTYNGEDQIAGFNCVDCDEHLCESCKNYHQSQKQTRSHQINPIS</sequence>
<name>A0A6J8F2Z6_MYTCO</name>
<dbReference type="PROSITE" id="PS50119">
    <property type="entry name" value="ZF_BBOX"/>
    <property type="match status" value="3"/>
</dbReference>
<evidence type="ECO:0000259" key="3">
    <source>
        <dbReference type="PROSITE" id="PS50119"/>
    </source>
</evidence>
<accession>A0A6J8F2Z6</accession>
<feature type="compositionally biased region" description="Polar residues" evidence="2">
    <location>
        <begin position="65"/>
        <end position="84"/>
    </location>
</feature>
<feature type="domain" description="B box-type" evidence="3">
    <location>
        <begin position="368"/>
        <end position="418"/>
    </location>
</feature>
<dbReference type="EMBL" id="CACVKT020010330">
    <property type="protein sequence ID" value="CAC5425891.1"/>
    <property type="molecule type" value="Genomic_DNA"/>
</dbReference>
<dbReference type="PANTHER" id="PTHR25462:SF296">
    <property type="entry name" value="MEIOTIC P26, ISOFORM F"/>
    <property type="match status" value="1"/>
</dbReference>
<dbReference type="SMART" id="SM00336">
    <property type="entry name" value="BBOX"/>
    <property type="match status" value="5"/>
</dbReference>
<feature type="domain" description="B box-type" evidence="3">
    <location>
        <begin position="180"/>
        <end position="227"/>
    </location>
</feature>
<dbReference type="PANTHER" id="PTHR25462">
    <property type="entry name" value="BONUS, ISOFORM C-RELATED"/>
    <property type="match status" value="1"/>
</dbReference>
<keyword evidence="1" id="KW-0479">Metal-binding</keyword>
<dbReference type="AlphaFoldDB" id="A0A6J8F2Z6"/>
<dbReference type="Proteomes" id="UP000507470">
    <property type="component" value="Unassembled WGS sequence"/>
</dbReference>
<keyword evidence="1" id="KW-0863">Zinc-finger</keyword>
<dbReference type="InterPro" id="IPR000315">
    <property type="entry name" value="Znf_B-box"/>
</dbReference>
<keyword evidence="1" id="KW-0862">Zinc</keyword>
<evidence type="ECO:0000256" key="1">
    <source>
        <dbReference type="PROSITE-ProRule" id="PRU00024"/>
    </source>
</evidence>